<accession>A0AAV4UPN9</accession>
<organism evidence="1 2">
    <name type="scientific">Caerostris darwini</name>
    <dbReference type="NCBI Taxonomy" id="1538125"/>
    <lineage>
        <taxon>Eukaryota</taxon>
        <taxon>Metazoa</taxon>
        <taxon>Ecdysozoa</taxon>
        <taxon>Arthropoda</taxon>
        <taxon>Chelicerata</taxon>
        <taxon>Arachnida</taxon>
        <taxon>Araneae</taxon>
        <taxon>Araneomorphae</taxon>
        <taxon>Entelegynae</taxon>
        <taxon>Araneoidea</taxon>
        <taxon>Araneidae</taxon>
        <taxon>Caerostris</taxon>
    </lineage>
</organism>
<name>A0AAV4UPN9_9ARAC</name>
<evidence type="ECO:0000313" key="2">
    <source>
        <dbReference type="Proteomes" id="UP001054837"/>
    </source>
</evidence>
<reference evidence="1 2" key="1">
    <citation type="submission" date="2021-06" db="EMBL/GenBank/DDBJ databases">
        <title>Caerostris darwini draft genome.</title>
        <authorList>
            <person name="Kono N."/>
            <person name="Arakawa K."/>
        </authorList>
    </citation>
    <scope>NUCLEOTIDE SEQUENCE [LARGE SCALE GENOMIC DNA]</scope>
</reference>
<comment type="caution">
    <text evidence="1">The sequence shown here is derived from an EMBL/GenBank/DDBJ whole genome shotgun (WGS) entry which is preliminary data.</text>
</comment>
<dbReference type="Proteomes" id="UP001054837">
    <property type="component" value="Unassembled WGS sequence"/>
</dbReference>
<dbReference type="EMBL" id="BPLQ01011699">
    <property type="protein sequence ID" value="GIY59697.1"/>
    <property type="molecule type" value="Genomic_DNA"/>
</dbReference>
<protein>
    <submittedName>
        <fullName evidence="1">HTH CENPB-type domain-containing protein</fullName>
    </submittedName>
</protein>
<keyword evidence="2" id="KW-1185">Reference proteome</keyword>
<proteinExistence type="predicted"/>
<dbReference type="AlphaFoldDB" id="A0AAV4UPN9"/>
<gene>
    <name evidence="1" type="ORF">CDAR_505531</name>
</gene>
<sequence length="102" mass="12144">MKVIQFAKENRNRAAERMFDVSESSIREWKKNKMSIINMPRNKYALRKGVAKWLILEERLVNWILENRQNGFIVTRNSVRLFALKWAKKNANESENFKATLS</sequence>
<dbReference type="Gene3D" id="1.10.10.60">
    <property type="entry name" value="Homeodomain-like"/>
    <property type="match status" value="1"/>
</dbReference>
<evidence type="ECO:0000313" key="1">
    <source>
        <dbReference type="EMBL" id="GIY59697.1"/>
    </source>
</evidence>